<dbReference type="GO" id="GO:0006865">
    <property type="term" value="P:amino acid transport"/>
    <property type="evidence" value="ECO:0007669"/>
    <property type="project" value="TreeGrafter"/>
</dbReference>
<dbReference type="PANTHER" id="PTHR30085">
    <property type="entry name" value="AMINO ACID ABC TRANSPORTER PERMEASE"/>
    <property type="match status" value="1"/>
</dbReference>
<name>A0A157SC52_9BORD</name>
<evidence type="ECO:0000256" key="3">
    <source>
        <dbReference type="ARBA" id="ARBA00022729"/>
    </source>
</evidence>
<protein>
    <submittedName>
        <fullName evidence="7">Amino acid ABC transporter substrate-binding protein</fullName>
    </submittedName>
</protein>
<evidence type="ECO:0000256" key="4">
    <source>
        <dbReference type="RuleBase" id="RU003744"/>
    </source>
</evidence>
<dbReference type="AlphaFoldDB" id="A0A157SC52"/>
<keyword evidence="8" id="KW-1185">Reference proteome</keyword>
<dbReference type="Proteomes" id="UP000076848">
    <property type="component" value="Unassembled WGS sequence"/>
</dbReference>
<feature type="domain" description="Solute-binding protein family 3/N-terminal" evidence="6">
    <location>
        <begin position="34"/>
        <end position="263"/>
    </location>
</feature>
<sequence>MKVLKLAAVGAALFAAASAAHAGATFDNVKKKGFVQCGVSTGISGFSMADSKGTWQGIDVDMCRAIAATMFNDASKFKVTPLNTQQRFTALQSGEIDVLTRNTTQTLTRDTTLGLIGAGVNYYDSQGVMVSKDLGVKSAKELNGATICVQPGTTTELNLADWFRGQKIEFKPVVIDKFDEIVRAFSAGRCDAFTTDKSQLASVRTTLTDPDKYVILPEDFSKEPLGPMVRQGDEQWFNVVRWALNVQLEAEEYGITSKNVDDMAKSSNPNIQRILGTTPGMGKNLGVDDKWAYNIIKQVGNYGEVFERTLGKGSAMKLERGLNASYKQGGIMYGWPVR</sequence>
<dbReference type="STRING" id="288768.SAMEA3906486_01732"/>
<dbReference type="EMBL" id="FKIF01000002">
    <property type="protein sequence ID" value="SAI67813.1"/>
    <property type="molecule type" value="Genomic_DNA"/>
</dbReference>
<dbReference type="CDD" id="cd13692">
    <property type="entry name" value="PBP2_BztA"/>
    <property type="match status" value="1"/>
</dbReference>
<evidence type="ECO:0000256" key="5">
    <source>
        <dbReference type="SAM" id="SignalP"/>
    </source>
</evidence>
<dbReference type="Pfam" id="PF00497">
    <property type="entry name" value="SBP_bac_3"/>
    <property type="match status" value="1"/>
</dbReference>
<feature type="signal peptide" evidence="5">
    <location>
        <begin position="1"/>
        <end position="22"/>
    </location>
</feature>
<dbReference type="SUPFAM" id="SSF53850">
    <property type="entry name" value="Periplasmic binding protein-like II"/>
    <property type="match status" value="1"/>
</dbReference>
<dbReference type="SMART" id="SM00062">
    <property type="entry name" value="PBPb"/>
    <property type="match status" value="1"/>
</dbReference>
<comment type="similarity">
    <text evidence="1 4">Belongs to the bacterial solute-binding protein 3 family.</text>
</comment>
<accession>A0A157SC52</accession>
<dbReference type="InterPro" id="IPR018313">
    <property type="entry name" value="SBP_3_CS"/>
</dbReference>
<evidence type="ECO:0000259" key="6">
    <source>
        <dbReference type="SMART" id="SM00062"/>
    </source>
</evidence>
<dbReference type="PROSITE" id="PS01039">
    <property type="entry name" value="SBP_BACTERIAL_3"/>
    <property type="match status" value="1"/>
</dbReference>
<keyword evidence="3 5" id="KW-0732">Signal</keyword>
<evidence type="ECO:0000256" key="1">
    <source>
        <dbReference type="ARBA" id="ARBA00010333"/>
    </source>
</evidence>
<dbReference type="RefSeq" id="WP_066125658.1">
    <property type="nucleotide sequence ID" value="NZ_FKIF01000002.1"/>
</dbReference>
<gene>
    <name evidence="7" type="primary">peb1A_3</name>
    <name evidence="7" type="ORF">SAMEA3906486_01732</name>
</gene>
<keyword evidence="2" id="KW-0813">Transport</keyword>
<reference evidence="7 8" key="1">
    <citation type="submission" date="2016-04" db="EMBL/GenBank/DDBJ databases">
        <authorList>
            <consortium name="Pathogen Informatics"/>
        </authorList>
    </citation>
    <scope>NUCLEOTIDE SEQUENCE [LARGE SCALE GENOMIC DNA]</scope>
    <source>
        <strain evidence="7 8">H050680373</strain>
    </source>
</reference>
<evidence type="ECO:0000256" key="2">
    <source>
        <dbReference type="ARBA" id="ARBA00022448"/>
    </source>
</evidence>
<organism evidence="7 8">
    <name type="scientific">Bordetella ansorpii</name>
    <dbReference type="NCBI Taxonomy" id="288768"/>
    <lineage>
        <taxon>Bacteria</taxon>
        <taxon>Pseudomonadati</taxon>
        <taxon>Pseudomonadota</taxon>
        <taxon>Betaproteobacteria</taxon>
        <taxon>Burkholderiales</taxon>
        <taxon>Alcaligenaceae</taxon>
        <taxon>Bordetella</taxon>
    </lineage>
</organism>
<dbReference type="InterPro" id="IPR001638">
    <property type="entry name" value="Solute-binding_3/MltF_N"/>
</dbReference>
<dbReference type="PANTHER" id="PTHR30085:SF7">
    <property type="entry name" value="AMINO-ACID ABC TRANSPORTER-BINDING PROTEIN YHDW-RELATED"/>
    <property type="match status" value="1"/>
</dbReference>
<evidence type="ECO:0000313" key="7">
    <source>
        <dbReference type="EMBL" id="SAI67813.1"/>
    </source>
</evidence>
<proteinExistence type="inferred from homology"/>
<dbReference type="Gene3D" id="3.40.190.10">
    <property type="entry name" value="Periplasmic binding protein-like II"/>
    <property type="match status" value="2"/>
</dbReference>
<dbReference type="InterPro" id="IPR051455">
    <property type="entry name" value="Bact_solute-bind_prot3"/>
</dbReference>
<evidence type="ECO:0000313" key="8">
    <source>
        <dbReference type="Proteomes" id="UP000076848"/>
    </source>
</evidence>
<feature type="chain" id="PRO_5007616111" evidence="5">
    <location>
        <begin position="23"/>
        <end position="338"/>
    </location>
</feature>
<dbReference type="OrthoDB" id="9777941at2"/>